<dbReference type="Gramene" id="AET2Gv21099800.1">
    <property type="protein sequence ID" value="AET2Gv21099800.1"/>
    <property type="gene ID" value="AET2Gv21099800"/>
</dbReference>
<reference evidence="3" key="4">
    <citation type="submission" date="2019-03" db="UniProtKB">
        <authorList>
            <consortium name="EnsemblPlants"/>
        </authorList>
    </citation>
    <scope>IDENTIFICATION</scope>
</reference>
<reference evidence="4" key="2">
    <citation type="journal article" date="2017" name="Nat. Plants">
        <title>The Aegilops tauschii genome reveals multiple impacts of transposons.</title>
        <authorList>
            <person name="Zhao G."/>
            <person name="Zou C."/>
            <person name="Li K."/>
            <person name="Wang K."/>
            <person name="Li T."/>
            <person name="Gao L."/>
            <person name="Zhang X."/>
            <person name="Wang H."/>
            <person name="Yang Z."/>
            <person name="Liu X."/>
            <person name="Jiang W."/>
            <person name="Mao L."/>
            <person name="Kong X."/>
            <person name="Jiao Y."/>
            <person name="Jia J."/>
        </authorList>
    </citation>
    <scope>NUCLEOTIDE SEQUENCE [LARGE SCALE GENOMIC DNA]</scope>
    <source>
        <strain evidence="4">cv. AL8/78</strain>
    </source>
</reference>
<reference evidence="3" key="5">
    <citation type="journal article" date="2021" name="G3 (Bethesda)">
        <title>Aegilops tauschii genome assembly Aet v5.0 features greater sequence contiguity and improved annotation.</title>
        <authorList>
            <person name="Wang L."/>
            <person name="Zhu T."/>
            <person name="Rodriguez J.C."/>
            <person name="Deal K.R."/>
            <person name="Dubcovsky J."/>
            <person name="McGuire P.E."/>
            <person name="Lux T."/>
            <person name="Spannagl M."/>
            <person name="Mayer K.F.X."/>
            <person name="Baldrich P."/>
            <person name="Meyers B.C."/>
            <person name="Huo N."/>
            <person name="Gu Y.Q."/>
            <person name="Zhou H."/>
            <person name="Devos K.M."/>
            <person name="Bennetzen J.L."/>
            <person name="Unver T."/>
            <person name="Budak H."/>
            <person name="Gulick P.J."/>
            <person name="Galiba G."/>
            <person name="Kalapos B."/>
            <person name="Nelson D.R."/>
            <person name="Li P."/>
            <person name="You F.M."/>
            <person name="Luo M.C."/>
            <person name="Dvorak J."/>
        </authorList>
    </citation>
    <scope>NUCLEOTIDE SEQUENCE [LARGE SCALE GENOMIC DNA]</scope>
    <source>
        <strain evidence="3">cv. AL8/78</strain>
    </source>
</reference>
<organism evidence="3 4">
    <name type="scientific">Aegilops tauschii subsp. strangulata</name>
    <name type="common">Goatgrass</name>
    <dbReference type="NCBI Taxonomy" id="200361"/>
    <lineage>
        <taxon>Eukaryota</taxon>
        <taxon>Viridiplantae</taxon>
        <taxon>Streptophyta</taxon>
        <taxon>Embryophyta</taxon>
        <taxon>Tracheophyta</taxon>
        <taxon>Spermatophyta</taxon>
        <taxon>Magnoliopsida</taxon>
        <taxon>Liliopsida</taxon>
        <taxon>Poales</taxon>
        <taxon>Poaceae</taxon>
        <taxon>BOP clade</taxon>
        <taxon>Pooideae</taxon>
        <taxon>Triticodae</taxon>
        <taxon>Triticeae</taxon>
        <taxon>Triticinae</taxon>
        <taxon>Aegilops</taxon>
    </lineage>
</organism>
<feature type="region of interest" description="Disordered" evidence="1">
    <location>
        <begin position="49"/>
        <end position="75"/>
    </location>
</feature>
<feature type="region of interest" description="Disordered" evidence="1">
    <location>
        <begin position="1"/>
        <end position="23"/>
    </location>
</feature>
<feature type="chain" id="PRO_5018998572" evidence="2">
    <location>
        <begin position="47"/>
        <end position="122"/>
    </location>
</feature>
<proteinExistence type="predicted"/>
<dbReference type="Proteomes" id="UP000015105">
    <property type="component" value="Chromosome 2D"/>
</dbReference>
<evidence type="ECO:0000313" key="3">
    <source>
        <dbReference type="EnsemblPlants" id="AET2Gv21099800.1"/>
    </source>
</evidence>
<evidence type="ECO:0000256" key="1">
    <source>
        <dbReference type="SAM" id="MobiDB-lite"/>
    </source>
</evidence>
<feature type="compositionally biased region" description="Basic residues" evidence="1">
    <location>
        <begin position="1"/>
        <end position="11"/>
    </location>
</feature>
<evidence type="ECO:0000313" key="4">
    <source>
        <dbReference type="Proteomes" id="UP000015105"/>
    </source>
</evidence>
<keyword evidence="4" id="KW-1185">Reference proteome</keyword>
<feature type="signal peptide" evidence="2">
    <location>
        <begin position="1"/>
        <end position="46"/>
    </location>
</feature>
<reference evidence="4" key="1">
    <citation type="journal article" date="2014" name="Science">
        <title>Ancient hybridizations among the ancestral genomes of bread wheat.</title>
        <authorList>
            <consortium name="International Wheat Genome Sequencing Consortium,"/>
            <person name="Marcussen T."/>
            <person name="Sandve S.R."/>
            <person name="Heier L."/>
            <person name="Spannagl M."/>
            <person name="Pfeifer M."/>
            <person name="Jakobsen K.S."/>
            <person name="Wulff B.B."/>
            <person name="Steuernagel B."/>
            <person name="Mayer K.F."/>
            <person name="Olsen O.A."/>
        </authorList>
    </citation>
    <scope>NUCLEOTIDE SEQUENCE [LARGE SCALE GENOMIC DNA]</scope>
    <source>
        <strain evidence="4">cv. AL8/78</strain>
    </source>
</reference>
<dbReference type="AlphaFoldDB" id="A0A453D611"/>
<sequence>GPRRVASRSRRPWIDRPRRMGRQRRWSRAALVACLVLLAAAACAESARPGPLAAATEGLPAGAMESASIDGGDGPRRSAFDVLVEGLVSIGLGRRWRAGDGVGLVDGDKRRVPTGPNPLHNR</sequence>
<protein>
    <submittedName>
        <fullName evidence="3">Uncharacterized protein</fullName>
    </submittedName>
</protein>
<reference evidence="3" key="3">
    <citation type="journal article" date="2017" name="Nature">
        <title>Genome sequence of the progenitor of the wheat D genome Aegilops tauschii.</title>
        <authorList>
            <person name="Luo M.C."/>
            <person name="Gu Y.Q."/>
            <person name="Puiu D."/>
            <person name="Wang H."/>
            <person name="Twardziok S.O."/>
            <person name="Deal K.R."/>
            <person name="Huo N."/>
            <person name="Zhu T."/>
            <person name="Wang L."/>
            <person name="Wang Y."/>
            <person name="McGuire P.E."/>
            <person name="Liu S."/>
            <person name="Long H."/>
            <person name="Ramasamy R.K."/>
            <person name="Rodriguez J.C."/>
            <person name="Van S.L."/>
            <person name="Yuan L."/>
            <person name="Wang Z."/>
            <person name="Xia Z."/>
            <person name="Xiao L."/>
            <person name="Anderson O.D."/>
            <person name="Ouyang S."/>
            <person name="Liang Y."/>
            <person name="Zimin A.V."/>
            <person name="Pertea G."/>
            <person name="Qi P."/>
            <person name="Bennetzen J.L."/>
            <person name="Dai X."/>
            <person name="Dawson M.W."/>
            <person name="Muller H.G."/>
            <person name="Kugler K."/>
            <person name="Rivarola-Duarte L."/>
            <person name="Spannagl M."/>
            <person name="Mayer K.F.X."/>
            <person name="Lu F.H."/>
            <person name="Bevan M.W."/>
            <person name="Leroy P."/>
            <person name="Li P."/>
            <person name="You F.M."/>
            <person name="Sun Q."/>
            <person name="Liu Z."/>
            <person name="Lyons E."/>
            <person name="Wicker T."/>
            <person name="Salzberg S.L."/>
            <person name="Devos K.M."/>
            <person name="Dvorak J."/>
        </authorList>
    </citation>
    <scope>NUCLEOTIDE SEQUENCE [LARGE SCALE GENOMIC DNA]</scope>
    <source>
        <strain evidence="3">cv. AL8/78</strain>
    </source>
</reference>
<dbReference type="EnsemblPlants" id="AET2Gv21099800.1">
    <property type="protein sequence ID" value="AET2Gv21099800.1"/>
    <property type="gene ID" value="AET2Gv21099800"/>
</dbReference>
<feature type="region of interest" description="Disordered" evidence="1">
    <location>
        <begin position="99"/>
        <end position="122"/>
    </location>
</feature>
<name>A0A453D611_AEGTS</name>
<evidence type="ECO:0000256" key="2">
    <source>
        <dbReference type="SAM" id="SignalP"/>
    </source>
</evidence>
<accession>A0A453D611</accession>
<keyword evidence="2" id="KW-0732">Signal</keyword>